<feature type="non-terminal residue" evidence="2">
    <location>
        <position position="50"/>
    </location>
</feature>
<keyword evidence="2" id="KW-0675">Receptor</keyword>
<reference evidence="2" key="1">
    <citation type="submission" date="2023-11" db="EMBL/GenBank/DDBJ databases">
        <title>Detection of rare carbapenemases in Enterobacterales - comparison of two colorimetric and two CIM-based carbapenemase assays.</title>
        <authorList>
            <person name="Schaffarczyk L."/>
            <person name="Noster J."/>
            <person name="Stelzer Y."/>
            <person name="Sattler J."/>
            <person name="Gatermann S."/>
            <person name="Hamprecht A."/>
        </authorList>
    </citation>
    <scope>NUCLEOTIDE SEQUENCE</scope>
    <source>
        <strain evidence="2">CIM-Cont-037</strain>
    </source>
</reference>
<sequence>MLGKNSASINKTYDFWRKNLMLSMIIGYATFYLTRKSVNFVMPVMQTELH</sequence>
<evidence type="ECO:0000313" key="3">
    <source>
        <dbReference type="Proteomes" id="UP001279012"/>
    </source>
</evidence>
<keyword evidence="1" id="KW-1133">Transmembrane helix</keyword>
<accession>A0AAW9ECD3</accession>
<gene>
    <name evidence="2" type="ORF">SJ059_25830</name>
</gene>
<dbReference type="EMBL" id="JAWZZT010000263">
    <property type="protein sequence ID" value="MDX7017858.1"/>
    <property type="molecule type" value="Genomic_DNA"/>
</dbReference>
<comment type="caution">
    <text evidence="2">The sequence shown here is derived from an EMBL/GenBank/DDBJ whole genome shotgun (WGS) entry which is preliminary data.</text>
</comment>
<evidence type="ECO:0000256" key="1">
    <source>
        <dbReference type="SAM" id="Phobius"/>
    </source>
</evidence>
<proteinExistence type="predicted"/>
<name>A0AAW9ECD3_KLEAE</name>
<dbReference type="Proteomes" id="UP001279012">
    <property type="component" value="Unassembled WGS sequence"/>
</dbReference>
<keyword evidence="1" id="KW-0812">Transmembrane</keyword>
<organism evidence="2 3">
    <name type="scientific">Klebsiella aerogenes</name>
    <name type="common">Enterobacter aerogenes</name>
    <dbReference type="NCBI Taxonomy" id="548"/>
    <lineage>
        <taxon>Bacteria</taxon>
        <taxon>Pseudomonadati</taxon>
        <taxon>Pseudomonadota</taxon>
        <taxon>Gammaproteobacteria</taxon>
        <taxon>Enterobacterales</taxon>
        <taxon>Enterobacteriaceae</taxon>
        <taxon>Klebsiella/Raoultella group</taxon>
        <taxon>Klebsiella</taxon>
    </lineage>
</organism>
<evidence type="ECO:0000313" key="2">
    <source>
        <dbReference type="EMBL" id="MDX7017858.1"/>
    </source>
</evidence>
<feature type="transmembrane region" description="Helical" evidence="1">
    <location>
        <begin position="15"/>
        <end position="33"/>
    </location>
</feature>
<protein>
    <submittedName>
        <fullName evidence="2">MFS transporter family glucose-6-phosphate receptor UhpC</fullName>
    </submittedName>
</protein>
<dbReference type="AlphaFoldDB" id="A0AAW9ECD3"/>
<keyword evidence="1" id="KW-0472">Membrane</keyword>